<dbReference type="SUPFAM" id="SSF57716">
    <property type="entry name" value="Glucocorticoid receptor-like (DNA-binding domain)"/>
    <property type="match status" value="4"/>
</dbReference>
<dbReference type="PANTHER" id="PTHR24205">
    <property type="entry name" value="FOUR AND A HALF LIM DOMAINS PROTEIN"/>
    <property type="match status" value="1"/>
</dbReference>
<dbReference type="InParanoid" id="A0A1Y2AZF2"/>
<evidence type="ECO:0000256" key="3">
    <source>
        <dbReference type="ARBA" id="ARBA00022833"/>
    </source>
</evidence>
<name>A0A1Y2AZF2_9TREE</name>
<evidence type="ECO:0000313" key="8">
    <source>
        <dbReference type="EMBL" id="ORY27680.1"/>
    </source>
</evidence>
<dbReference type="SUPFAM" id="SSF52266">
    <property type="entry name" value="SGNH hydrolase"/>
    <property type="match status" value="1"/>
</dbReference>
<dbReference type="PROSITE" id="PS50023">
    <property type="entry name" value="LIM_DOMAIN_2"/>
    <property type="match status" value="2"/>
</dbReference>
<dbReference type="InterPro" id="IPR036514">
    <property type="entry name" value="SGNH_hydro_sf"/>
</dbReference>
<dbReference type="OrthoDB" id="15567at2759"/>
<dbReference type="AlphaFoldDB" id="A0A1Y2AZF2"/>
<dbReference type="Gene3D" id="2.10.110.10">
    <property type="entry name" value="Cysteine Rich Protein"/>
    <property type="match status" value="3"/>
</dbReference>
<evidence type="ECO:0000256" key="6">
    <source>
        <dbReference type="SAM" id="MobiDB-lite"/>
    </source>
</evidence>
<keyword evidence="9" id="KW-1185">Reference proteome</keyword>
<dbReference type="Pfam" id="PF00412">
    <property type="entry name" value="LIM"/>
    <property type="match status" value="2"/>
</dbReference>
<dbReference type="GO" id="GO:0046872">
    <property type="term" value="F:metal ion binding"/>
    <property type="evidence" value="ECO:0007669"/>
    <property type="project" value="UniProtKB-KW"/>
</dbReference>
<reference evidence="8 9" key="1">
    <citation type="submission" date="2016-07" db="EMBL/GenBank/DDBJ databases">
        <title>Pervasive Adenine N6-methylation of Active Genes in Fungi.</title>
        <authorList>
            <consortium name="DOE Joint Genome Institute"/>
            <person name="Mondo S.J."/>
            <person name="Dannebaum R.O."/>
            <person name="Kuo R.C."/>
            <person name="Labutti K."/>
            <person name="Haridas S."/>
            <person name="Kuo A."/>
            <person name="Salamov A."/>
            <person name="Ahrendt S.R."/>
            <person name="Lipzen A."/>
            <person name="Sullivan W."/>
            <person name="Andreopoulos W.B."/>
            <person name="Clum A."/>
            <person name="Lindquist E."/>
            <person name="Daum C."/>
            <person name="Ramamoorthy G.K."/>
            <person name="Gryganskyi A."/>
            <person name="Culley D."/>
            <person name="Magnuson J.K."/>
            <person name="James T.Y."/>
            <person name="O'Malley M.A."/>
            <person name="Stajich J.E."/>
            <person name="Spatafora J.W."/>
            <person name="Visel A."/>
            <person name="Grigoriev I.V."/>
        </authorList>
    </citation>
    <scope>NUCLEOTIDE SEQUENCE [LARGE SCALE GENOMIC DNA]</scope>
    <source>
        <strain evidence="8 9">68-887.2</strain>
    </source>
</reference>
<dbReference type="CDD" id="cd08368">
    <property type="entry name" value="LIM"/>
    <property type="match status" value="3"/>
</dbReference>
<feature type="domain" description="LIM zinc-binding" evidence="7">
    <location>
        <begin position="498"/>
        <end position="557"/>
    </location>
</feature>
<dbReference type="Proteomes" id="UP000193986">
    <property type="component" value="Unassembled WGS sequence"/>
</dbReference>
<dbReference type="EMBL" id="MCFC01000037">
    <property type="protein sequence ID" value="ORY27680.1"/>
    <property type="molecule type" value="Genomic_DNA"/>
</dbReference>
<dbReference type="SMART" id="SM00132">
    <property type="entry name" value="LIM"/>
    <property type="match status" value="3"/>
</dbReference>
<dbReference type="FunFam" id="2.10.110.10:FF:000135">
    <property type="entry name" value="LIM domain-containing protein, putative"/>
    <property type="match status" value="1"/>
</dbReference>
<feature type="domain" description="LIM zinc-binding" evidence="7">
    <location>
        <begin position="638"/>
        <end position="695"/>
    </location>
</feature>
<evidence type="ECO:0000313" key="9">
    <source>
        <dbReference type="Proteomes" id="UP000193986"/>
    </source>
</evidence>
<keyword evidence="3 5" id="KW-0862">Zinc</keyword>
<dbReference type="InterPro" id="IPR001781">
    <property type="entry name" value="Znf_LIM"/>
</dbReference>
<dbReference type="InterPro" id="IPR013830">
    <property type="entry name" value="SGNH_hydro"/>
</dbReference>
<dbReference type="STRING" id="71784.A0A1Y2AZF2"/>
<dbReference type="PANTHER" id="PTHR24205:SF16">
    <property type="entry name" value="GH01042P-RELATED"/>
    <property type="match status" value="1"/>
</dbReference>
<evidence type="ECO:0000256" key="5">
    <source>
        <dbReference type="PROSITE-ProRule" id="PRU00125"/>
    </source>
</evidence>
<dbReference type="GO" id="GO:0005634">
    <property type="term" value="C:nucleus"/>
    <property type="evidence" value="ECO:0007669"/>
    <property type="project" value="TreeGrafter"/>
</dbReference>
<feature type="region of interest" description="Disordered" evidence="6">
    <location>
        <begin position="281"/>
        <end position="365"/>
    </location>
</feature>
<comment type="caution">
    <text evidence="8">The sequence shown here is derived from an EMBL/GenBank/DDBJ whole genome shotgun (WGS) entry which is preliminary data.</text>
</comment>
<evidence type="ECO:0000256" key="1">
    <source>
        <dbReference type="ARBA" id="ARBA00022723"/>
    </source>
</evidence>
<feature type="compositionally biased region" description="Pro residues" evidence="6">
    <location>
        <begin position="324"/>
        <end position="334"/>
    </location>
</feature>
<gene>
    <name evidence="8" type="ORF">BCR39DRAFT_469152</name>
</gene>
<dbReference type="Pfam" id="PF13472">
    <property type="entry name" value="Lipase_GDSL_2"/>
    <property type="match status" value="1"/>
</dbReference>
<accession>A0A1Y2AZF2</accession>
<keyword evidence="2" id="KW-0677">Repeat</keyword>
<feature type="region of interest" description="Disordered" evidence="6">
    <location>
        <begin position="389"/>
        <end position="408"/>
    </location>
</feature>
<proteinExistence type="predicted"/>
<dbReference type="GO" id="GO:0003712">
    <property type="term" value="F:transcription coregulator activity"/>
    <property type="evidence" value="ECO:0007669"/>
    <property type="project" value="TreeGrafter"/>
</dbReference>
<dbReference type="GO" id="GO:0030695">
    <property type="term" value="F:GTPase regulator activity"/>
    <property type="evidence" value="ECO:0007669"/>
    <property type="project" value="UniProtKB-ARBA"/>
</dbReference>
<organism evidence="8 9">
    <name type="scientific">Naematelia encephala</name>
    <dbReference type="NCBI Taxonomy" id="71784"/>
    <lineage>
        <taxon>Eukaryota</taxon>
        <taxon>Fungi</taxon>
        <taxon>Dikarya</taxon>
        <taxon>Basidiomycota</taxon>
        <taxon>Agaricomycotina</taxon>
        <taxon>Tremellomycetes</taxon>
        <taxon>Tremellales</taxon>
        <taxon>Naemateliaceae</taxon>
        <taxon>Naematelia</taxon>
    </lineage>
</organism>
<evidence type="ECO:0000259" key="7">
    <source>
        <dbReference type="PROSITE" id="PS50023"/>
    </source>
</evidence>
<evidence type="ECO:0000256" key="2">
    <source>
        <dbReference type="ARBA" id="ARBA00022737"/>
    </source>
</evidence>
<dbReference type="CDD" id="cd01838">
    <property type="entry name" value="Isoamyl_acetate_hydrolase_like"/>
    <property type="match status" value="1"/>
</dbReference>
<keyword evidence="1 5" id="KW-0479">Metal-binding</keyword>
<protein>
    <recommendedName>
        <fullName evidence="7">LIM zinc-binding domain-containing protein</fullName>
    </recommendedName>
</protein>
<dbReference type="Gene3D" id="3.40.50.1110">
    <property type="entry name" value="SGNH hydrolase"/>
    <property type="match status" value="2"/>
</dbReference>
<evidence type="ECO:0000256" key="4">
    <source>
        <dbReference type="ARBA" id="ARBA00023038"/>
    </source>
</evidence>
<dbReference type="PROSITE" id="PS00478">
    <property type="entry name" value="LIM_DOMAIN_1"/>
    <property type="match status" value="2"/>
</dbReference>
<sequence>MSSSEYTDAVLLFGDSLTETWAAGSLAQRMAELYQGRLDVVNRGFSGANDACLPGELQHVPLDQYKANLSRLISHVRSHSPETKIVVINPPPIMVDLWHKWLRHNVPLAHIPNRDAEVSKQYSDACKEVAGEEDLPLADVYAAITGAAGGSSEELLAPYLSDGLHLTDQGNKIAFDTVRNTIASTYPELDPLNMATRMPAFNATPNGYPVYTPQAGPSGYYGRPALPIPSPLSHQHPIIEPIPEPTPKAGYEAPVFRTFQDRKRAREVTASTPTAPFGYPAMLHTFNHSHPHPHPSLPHAARGPPDSTVDVHPHTLRSATQPPYAIPSPDPPSLPRAHTLPNPPLRPQSTFSRPLPSPLPSTPQPTIIQATLERSDTVSSVKSLDRMAFGSRRPLPKPPVGVNSSKSLDRGLPLTAARARKQPSIVDEEDEDAIPSITVDIDTQSPAESTALPTFDFPDVEVENHVTSGVAISQLPVIAINESSTAPPTSRLDPSSAIICAGCDLSIIGRIVNAIQQRWHPQCFKCHECGELLEHVSSYEWQGKPYCHLDYHDKFAHRCFHCKTPIVDVRFVTLDDPVLGERYYHELHFFCSECGDPFLDPSQSSAPGAHASDDETNAFVIHNGHPYCERCHLRLHKPKCRACSKPIPEVAAEAMGSKWHKECFVCVTCGNEFANNLFFPKDGQAFCTSCYEQML</sequence>
<keyword evidence="4 5" id="KW-0440">LIM domain</keyword>